<accession>A0ABD3GZ03</accession>
<organism evidence="2 3">
    <name type="scientific">Riccia sorocarpa</name>
    <dbReference type="NCBI Taxonomy" id="122646"/>
    <lineage>
        <taxon>Eukaryota</taxon>
        <taxon>Viridiplantae</taxon>
        <taxon>Streptophyta</taxon>
        <taxon>Embryophyta</taxon>
        <taxon>Marchantiophyta</taxon>
        <taxon>Marchantiopsida</taxon>
        <taxon>Marchantiidae</taxon>
        <taxon>Marchantiales</taxon>
        <taxon>Ricciaceae</taxon>
        <taxon>Riccia</taxon>
    </lineage>
</organism>
<evidence type="ECO:0008006" key="4">
    <source>
        <dbReference type="Google" id="ProtNLM"/>
    </source>
</evidence>
<feature type="region of interest" description="Disordered" evidence="1">
    <location>
        <begin position="332"/>
        <end position="358"/>
    </location>
</feature>
<evidence type="ECO:0000313" key="3">
    <source>
        <dbReference type="Proteomes" id="UP001633002"/>
    </source>
</evidence>
<evidence type="ECO:0000256" key="1">
    <source>
        <dbReference type="SAM" id="MobiDB-lite"/>
    </source>
</evidence>
<sequence length="358" mass="40355">MREELVGRRGWEVCQVRALNRRDFLIVFEKEEDRMLFLPKPPKFLDGKLVVSLEWDGNLEVVPMNDKLKAVWVELQNVPPFLEDQAECMLAAIGPVAFSAVNTMEATKYSHVRGCVLLDLSLDLPQKVVEHRGWKHILRTLCTHAFPINVFSVKDEDTGHVTVLSKDNRNQFAALESEEEDAESTRSLSEETPVAPAGVEVTEPLAETHAAILEGKQLWEDGLPVLMEGFGEWEEAQRTTTENPFVEIKVKQHEDPSHIGNNSVIFSSKILPKPKKNRRGKGKKPRAEVDSDSSDSKQQSHEDYKRSPKLNPGRFLQSKRLLLTPLIISGGPEKISINRLPSSSNSPKRRDFSGLEHA</sequence>
<protein>
    <recommendedName>
        <fullName evidence="4">DUF4283 domain-containing protein</fullName>
    </recommendedName>
</protein>
<reference evidence="2 3" key="1">
    <citation type="submission" date="2024-09" db="EMBL/GenBank/DDBJ databases">
        <title>Chromosome-scale assembly of Riccia sorocarpa.</title>
        <authorList>
            <person name="Paukszto L."/>
        </authorList>
    </citation>
    <scope>NUCLEOTIDE SEQUENCE [LARGE SCALE GENOMIC DNA]</scope>
    <source>
        <strain evidence="2">LP-2024</strain>
        <tissue evidence="2">Aerial parts of the thallus</tissue>
    </source>
</reference>
<feature type="compositionally biased region" description="Basic residues" evidence="1">
    <location>
        <begin position="272"/>
        <end position="284"/>
    </location>
</feature>
<feature type="region of interest" description="Disordered" evidence="1">
    <location>
        <begin position="252"/>
        <end position="316"/>
    </location>
</feature>
<dbReference type="AlphaFoldDB" id="A0ABD3GZ03"/>
<name>A0ABD3GZ03_9MARC</name>
<feature type="compositionally biased region" description="Basic and acidic residues" evidence="1">
    <location>
        <begin position="348"/>
        <end position="358"/>
    </location>
</feature>
<dbReference type="Proteomes" id="UP001633002">
    <property type="component" value="Unassembled WGS sequence"/>
</dbReference>
<gene>
    <name evidence="2" type="ORF">R1sor_001028</name>
</gene>
<comment type="caution">
    <text evidence="2">The sequence shown here is derived from an EMBL/GenBank/DDBJ whole genome shotgun (WGS) entry which is preliminary data.</text>
</comment>
<feature type="compositionally biased region" description="Basic and acidic residues" evidence="1">
    <location>
        <begin position="285"/>
        <end position="306"/>
    </location>
</feature>
<keyword evidence="3" id="KW-1185">Reference proteome</keyword>
<evidence type="ECO:0000313" key="2">
    <source>
        <dbReference type="EMBL" id="KAL3683006.1"/>
    </source>
</evidence>
<proteinExistence type="predicted"/>
<dbReference type="EMBL" id="JBJQOH010000006">
    <property type="protein sequence ID" value="KAL3683006.1"/>
    <property type="molecule type" value="Genomic_DNA"/>
</dbReference>